<sequence>MGVQDNSPAVVPSLTVNVSQGHAKLPLISGPTLYPLPFPQGADRGTWFEGAFEFLNIDLGEPYTLLVERWVELERLHQWQGKATGLTGKNIRPAELTSWIDSGRYAKRGRKIVIKSAHITTFGKNVWTWWMYLQPEWRKKGTNNCPLPVTDFGGNWKSLDHYGQNGWLSLLACLRWWGECLAKMQDLTAQKKGTDEWLFAVNDVAKMLEGLILYKQK</sequence>
<accession>A0A9P5P0K3</accession>
<dbReference type="EMBL" id="JADNRY010001400">
    <property type="protein sequence ID" value="KAF9016996.1"/>
    <property type="molecule type" value="Genomic_DNA"/>
</dbReference>
<protein>
    <submittedName>
        <fullName evidence="1">Uncharacterized protein</fullName>
    </submittedName>
</protein>
<proteinExistence type="predicted"/>
<dbReference type="OrthoDB" id="3250313at2759"/>
<evidence type="ECO:0000313" key="2">
    <source>
        <dbReference type="Proteomes" id="UP000772434"/>
    </source>
</evidence>
<dbReference type="AlphaFoldDB" id="A0A9P5P0K3"/>
<gene>
    <name evidence="1" type="ORF">BDP27DRAFT_1378685</name>
</gene>
<name>A0A9P5P0K3_9AGAR</name>
<evidence type="ECO:0000313" key="1">
    <source>
        <dbReference type="EMBL" id="KAF9016996.1"/>
    </source>
</evidence>
<keyword evidence="2" id="KW-1185">Reference proteome</keyword>
<organism evidence="1 2">
    <name type="scientific">Rhodocollybia butyracea</name>
    <dbReference type="NCBI Taxonomy" id="206335"/>
    <lineage>
        <taxon>Eukaryota</taxon>
        <taxon>Fungi</taxon>
        <taxon>Dikarya</taxon>
        <taxon>Basidiomycota</taxon>
        <taxon>Agaricomycotina</taxon>
        <taxon>Agaricomycetes</taxon>
        <taxon>Agaricomycetidae</taxon>
        <taxon>Agaricales</taxon>
        <taxon>Marasmiineae</taxon>
        <taxon>Omphalotaceae</taxon>
        <taxon>Rhodocollybia</taxon>
    </lineage>
</organism>
<reference evidence="1" key="1">
    <citation type="submission" date="2020-11" db="EMBL/GenBank/DDBJ databases">
        <authorList>
            <consortium name="DOE Joint Genome Institute"/>
            <person name="Ahrendt S."/>
            <person name="Riley R."/>
            <person name="Andreopoulos W."/>
            <person name="Labutti K."/>
            <person name="Pangilinan J."/>
            <person name="Ruiz-Duenas F.J."/>
            <person name="Barrasa J.M."/>
            <person name="Sanchez-Garcia M."/>
            <person name="Camarero S."/>
            <person name="Miyauchi S."/>
            <person name="Serrano A."/>
            <person name="Linde D."/>
            <person name="Babiker R."/>
            <person name="Drula E."/>
            <person name="Ayuso-Fernandez I."/>
            <person name="Pacheco R."/>
            <person name="Padilla G."/>
            <person name="Ferreira P."/>
            <person name="Barriuso J."/>
            <person name="Kellner H."/>
            <person name="Castanera R."/>
            <person name="Alfaro M."/>
            <person name="Ramirez L."/>
            <person name="Pisabarro A.G."/>
            <person name="Kuo A."/>
            <person name="Tritt A."/>
            <person name="Lipzen A."/>
            <person name="He G."/>
            <person name="Yan M."/>
            <person name="Ng V."/>
            <person name="Cullen D."/>
            <person name="Martin F."/>
            <person name="Rosso M.-N."/>
            <person name="Henrissat B."/>
            <person name="Hibbett D."/>
            <person name="Martinez A.T."/>
            <person name="Grigoriev I.V."/>
        </authorList>
    </citation>
    <scope>NUCLEOTIDE SEQUENCE</scope>
    <source>
        <strain evidence="1">AH 40177</strain>
    </source>
</reference>
<comment type="caution">
    <text evidence="1">The sequence shown here is derived from an EMBL/GenBank/DDBJ whole genome shotgun (WGS) entry which is preliminary data.</text>
</comment>
<dbReference type="Proteomes" id="UP000772434">
    <property type="component" value="Unassembled WGS sequence"/>
</dbReference>